<proteinExistence type="predicted"/>
<evidence type="ECO:0000256" key="1">
    <source>
        <dbReference type="SAM" id="Phobius"/>
    </source>
</evidence>
<feature type="transmembrane region" description="Helical" evidence="1">
    <location>
        <begin position="192"/>
        <end position="212"/>
    </location>
</feature>
<dbReference type="EMBL" id="VJZA01000063">
    <property type="protein sequence ID" value="TVT18285.1"/>
    <property type="molecule type" value="Genomic_DNA"/>
</dbReference>
<feature type="transmembrane region" description="Helical" evidence="1">
    <location>
        <begin position="39"/>
        <end position="59"/>
    </location>
</feature>
<keyword evidence="1" id="KW-0472">Membrane</keyword>
<dbReference type="AlphaFoldDB" id="A0A558A211"/>
<feature type="transmembrane region" description="Helical" evidence="1">
    <location>
        <begin position="65"/>
        <end position="83"/>
    </location>
</feature>
<dbReference type="Proteomes" id="UP000318578">
    <property type="component" value="Unassembled WGS sequence"/>
</dbReference>
<gene>
    <name evidence="2" type="ORF">FNH06_28310</name>
</gene>
<protein>
    <submittedName>
        <fullName evidence="2">Uncharacterized protein</fullName>
    </submittedName>
</protein>
<keyword evidence="1" id="KW-0812">Transmembrane</keyword>
<dbReference type="OrthoDB" id="3695067at2"/>
<keyword evidence="1" id="KW-1133">Transmembrane helix</keyword>
<sequence length="335" mass="35703">MEPVAASRLLVPSTTGVAFDDEYSRLRWNAGSALLTRRLGYGVLLAVAFCLLVVVAGALHDRHVLAVGVLVGLALAGFVRQMLRAAAGRRVVWRLCSRLPWREVPAEVFRAGREGVVSVSLDGRTVQFDLRLRNGAASIGEQGRVWLCGPDERGRVLIRVAGATGGHRARTRREPLAEPVVSRRSGGGTAPVVLAVALLCLAVGAAALVPGWRRNSLVAMVTGDVLVFVGLVLLFAVVRFAMLRASRKLANAPRQTCSTFRLLSWSPGRLLRGPLTGELELPGGTWRIEARKAPLDLVANVRAGATVWVAGTAGRVAIGVAGDPRLVAAKMSRTR</sequence>
<evidence type="ECO:0000313" key="2">
    <source>
        <dbReference type="EMBL" id="TVT18285.1"/>
    </source>
</evidence>
<accession>A0A558A211</accession>
<keyword evidence="3" id="KW-1185">Reference proteome</keyword>
<comment type="caution">
    <text evidence="2">The sequence shown here is derived from an EMBL/GenBank/DDBJ whole genome shotgun (WGS) entry which is preliminary data.</text>
</comment>
<feature type="transmembrane region" description="Helical" evidence="1">
    <location>
        <begin position="218"/>
        <end position="238"/>
    </location>
</feature>
<dbReference type="RefSeq" id="WP_144642969.1">
    <property type="nucleotide sequence ID" value="NZ_BNAX01000006.1"/>
</dbReference>
<name>A0A558A211_9PSEU</name>
<evidence type="ECO:0000313" key="3">
    <source>
        <dbReference type="Proteomes" id="UP000318578"/>
    </source>
</evidence>
<organism evidence="2 3">
    <name type="scientific">Amycolatopsis acidiphila</name>
    <dbReference type="NCBI Taxonomy" id="715473"/>
    <lineage>
        <taxon>Bacteria</taxon>
        <taxon>Bacillati</taxon>
        <taxon>Actinomycetota</taxon>
        <taxon>Actinomycetes</taxon>
        <taxon>Pseudonocardiales</taxon>
        <taxon>Pseudonocardiaceae</taxon>
        <taxon>Amycolatopsis</taxon>
    </lineage>
</organism>
<reference evidence="2 3" key="1">
    <citation type="submission" date="2019-07" db="EMBL/GenBank/DDBJ databases">
        <title>New species of Amycolatopsis and Streptomyces.</title>
        <authorList>
            <person name="Duangmal K."/>
            <person name="Teo W.F.A."/>
            <person name="Lipun K."/>
        </authorList>
    </citation>
    <scope>NUCLEOTIDE SEQUENCE [LARGE SCALE GENOMIC DNA]</scope>
    <source>
        <strain evidence="2 3">JCM 30562</strain>
    </source>
</reference>